<dbReference type="RefSeq" id="WP_109655439.1">
    <property type="nucleotide sequence ID" value="NZ_CP029145.1"/>
</dbReference>
<reference evidence="4" key="1">
    <citation type="submission" date="2018-04" db="EMBL/GenBank/DDBJ databases">
        <title>Complete genome of Antarctic heterotrophic bacterium Hymenobacter nivis.</title>
        <authorList>
            <person name="Terashima M."/>
        </authorList>
    </citation>
    <scope>NUCLEOTIDE SEQUENCE [LARGE SCALE GENOMIC DNA]</scope>
    <source>
        <strain evidence="4">NBRC 111535</strain>
    </source>
</reference>
<proteinExistence type="predicted"/>
<feature type="compositionally biased region" description="Low complexity" evidence="1">
    <location>
        <begin position="138"/>
        <end position="152"/>
    </location>
</feature>
<keyword evidence="2" id="KW-1133">Transmembrane helix</keyword>
<feature type="transmembrane region" description="Helical" evidence="2">
    <location>
        <begin position="29"/>
        <end position="48"/>
    </location>
</feature>
<evidence type="ECO:0000313" key="3">
    <source>
        <dbReference type="EMBL" id="AWM32326.1"/>
    </source>
</evidence>
<keyword evidence="2" id="KW-0812">Transmembrane</keyword>
<dbReference type="KEGG" id="hnv:DDQ68_05680"/>
<protein>
    <submittedName>
        <fullName evidence="3">Uncharacterized protein</fullName>
    </submittedName>
</protein>
<evidence type="ECO:0000256" key="2">
    <source>
        <dbReference type="SAM" id="Phobius"/>
    </source>
</evidence>
<keyword evidence="4" id="KW-1185">Reference proteome</keyword>
<sequence>MLTATAVTVRGQAYALRELERADVLRVRWLLWYLLGALGLAGVMIVYLQNGLRTVPAMAGMAGAALLLAYGQRGTNRLRLFRLGREAAHFAMPGETQPWQRLTAELNRRIGHAHDRAAAEAAAALAAVAAAETTATATATTEATAAEASAGPPAEPGAPGPGGLPGWGLPASNLYLRM</sequence>
<dbReference type="Proteomes" id="UP000245999">
    <property type="component" value="Chromosome"/>
</dbReference>
<evidence type="ECO:0000256" key="1">
    <source>
        <dbReference type="SAM" id="MobiDB-lite"/>
    </source>
</evidence>
<dbReference type="OrthoDB" id="886670at2"/>
<evidence type="ECO:0000313" key="4">
    <source>
        <dbReference type="Proteomes" id="UP000245999"/>
    </source>
</evidence>
<feature type="region of interest" description="Disordered" evidence="1">
    <location>
        <begin position="138"/>
        <end position="166"/>
    </location>
</feature>
<name>A0A2Z3GM99_9BACT</name>
<gene>
    <name evidence="3" type="ORF">DDQ68_05680</name>
</gene>
<keyword evidence="2" id="KW-0472">Membrane</keyword>
<accession>A0A2Z3GM99</accession>
<dbReference type="AlphaFoldDB" id="A0A2Z3GM99"/>
<organism evidence="3 4">
    <name type="scientific">Hymenobacter nivis</name>
    <dbReference type="NCBI Taxonomy" id="1850093"/>
    <lineage>
        <taxon>Bacteria</taxon>
        <taxon>Pseudomonadati</taxon>
        <taxon>Bacteroidota</taxon>
        <taxon>Cytophagia</taxon>
        <taxon>Cytophagales</taxon>
        <taxon>Hymenobacteraceae</taxon>
        <taxon>Hymenobacter</taxon>
    </lineage>
</organism>
<dbReference type="EMBL" id="CP029145">
    <property type="protein sequence ID" value="AWM32326.1"/>
    <property type="molecule type" value="Genomic_DNA"/>
</dbReference>
<feature type="transmembrane region" description="Helical" evidence="2">
    <location>
        <begin position="54"/>
        <end position="71"/>
    </location>
</feature>